<gene>
    <name evidence="2" type="ORF">HNR67_006757</name>
</gene>
<proteinExistence type="predicted"/>
<dbReference type="InterPro" id="IPR013100">
    <property type="entry name" value="LEH"/>
</dbReference>
<reference evidence="2 3" key="1">
    <citation type="submission" date="2020-08" db="EMBL/GenBank/DDBJ databases">
        <title>Sequencing the genomes of 1000 actinobacteria strains.</title>
        <authorList>
            <person name="Klenk H.-P."/>
        </authorList>
    </citation>
    <scope>NUCLEOTIDE SEQUENCE [LARGE SCALE GENOMIC DNA]</scope>
    <source>
        <strain evidence="2 3">DSM 44230</strain>
    </source>
</reference>
<dbReference type="InterPro" id="IPR032710">
    <property type="entry name" value="NTF2-like_dom_sf"/>
</dbReference>
<keyword evidence="2" id="KW-0378">Hydrolase</keyword>
<evidence type="ECO:0000313" key="3">
    <source>
        <dbReference type="Proteomes" id="UP000533598"/>
    </source>
</evidence>
<feature type="domain" description="Limonene-1,2-epoxide hydrolase" evidence="1">
    <location>
        <begin position="13"/>
        <end position="72"/>
    </location>
</feature>
<dbReference type="AlphaFoldDB" id="A0A7W7CGA3"/>
<accession>A0A7W7CGA3</accession>
<name>A0A7W7CGA3_9PSEU</name>
<evidence type="ECO:0000259" key="1">
    <source>
        <dbReference type="Pfam" id="PF07858"/>
    </source>
</evidence>
<organism evidence="2 3">
    <name type="scientific">Crossiella cryophila</name>
    <dbReference type="NCBI Taxonomy" id="43355"/>
    <lineage>
        <taxon>Bacteria</taxon>
        <taxon>Bacillati</taxon>
        <taxon>Actinomycetota</taxon>
        <taxon>Actinomycetes</taxon>
        <taxon>Pseudonocardiales</taxon>
        <taxon>Pseudonocardiaceae</taxon>
        <taxon>Crossiella</taxon>
    </lineage>
</organism>
<dbReference type="Gene3D" id="3.10.450.50">
    <property type="match status" value="1"/>
</dbReference>
<sequence length="91" mass="10268">MARQFGLLHRLYTECEVEITNIATNGEVVLTERFDVIRRGNWSARFWVCGTFVVRGGRVVLWRDYYDQAAFLGSCLAGVGRVAVAGVRGKR</sequence>
<dbReference type="Pfam" id="PF07858">
    <property type="entry name" value="LEH"/>
    <property type="match status" value="1"/>
</dbReference>
<dbReference type="EMBL" id="JACHMH010000001">
    <property type="protein sequence ID" value="MBB4680639.1"/>
    <property type="molecule type" value="Genomic_DNA"/>
</dbReference>
<dbReference type="RefSeq" id="WP_312988655.1">
    <property type="nucleotide sequence ID" value="NZ_BAAAUI010000060.1"/>
</dbReference>
<evidence type="ECO:0000313" key="2">
    <source>
        <dbReference type="EMBL" id="MBB4680639.1"/>
    </source>
</evidence>
<keyword evidence="3" id="KW-1185">Reference proteome</keyword>
<dbReference type="Proteomes" id="UP000533598">
    <property type="component" value="Unassembled WGS sequence"/>
</dbReference>
<comment type="caution">
    <text evidence="2">The sequence shown here is derived from an EMBL/GenBank/DDBJ whole genome shotgun (WGS) entry which is preliminary data.</text>
</comment>
<dbReference type="GO" id="GO:0016787">
    <property type="term" value="F:hydrolase activity"/>
    <property type="evidence" value="ECO:0007669"/>
    <property type="project" value="UniProtKB-KW"/>
</dbReference>
<protein>
    <submittedName>
        <fullName evidence="2">Limonene-1,2-epoxide hydrolase</fullName>
    </submittedName>
</protein>
<dbReference type="SUPFAM" id="SSF54427">
    <property type="entry name" value="NTF2-like"/>
    <property type="match status" value="1"/>
</dbReference>